<dbReference type="EC" id="2.5.1.3" evidence="9"/>
<comment type="caution">
    <text evidence="9">Lacks conserved residue(s) required for the propagation of feature annotation.</text>
</comment>
<dbReference type="GO" id="GO:0009229">
    <property type="term" value="P:thiamine diphosphate biosynthetic process"/>
    <property type="evidence" value="ECO:0007669"/>
    <property type="project" value="UniProtKB-UniRule"/>
</dbReference>
<dbReference type="Gene3D" id="3.20.20.70">
    <property type="entry name" value="Aldolase class I"/>
    <property type="match status" value="1"/>
</dbReference>
<dbReference type="CDD" id="cd00564">
    <property type="entry name" value="TMP_TenI"/>
    <property type="match status" value="1"/>
</dbReference>
<comment type="similarity">
    <text evidence="9 10">Belongs to the thiamine-phosphate synthase family.</text>
</comment>
<gene>
    <name evidence="9" type="primary">thiE</name>
    <name evidence="13" type="ORF">SAMN04488122_0777</name>
</gene>
<dbReference type="AlphaFoldDB" id="A0A1I0PGP4"/>
<keyword evidence="5 9" id="KW-0784">Thiamine biosynthesis</keyword>
<evidence type="ECO:0000256" key="7">
    <source>
        <dbReference type="ARBA" id="ARBA00047851"/>
    </source>
</evidence>
<evidence type="ECO:0000256" key="2">
    <source>
        <dbReference type="ARBA" id="ARBA00022679"/>
    </source>
</evidence>
<reference evidence="14" key="1">
    <citation type="submission" date="2016-10" db="EMBL/GenBank/DDBJ databases">
        <authorList>
            <person name="Varghese N."/>
            <person name="Submissions S."/>
        </authorList>
    </citation>
    <scope>NUCLEOTIDE SEQUENCE [LARGE SCALE GENOMIC DNA]</scope>
    <source>
        <strain evidence="14">DSM 3695</strain>
    </source>
</reference>
<dbReference type="InterPro" id="IPR022998">
    <property type="entry name" value="ThiamineP_synth_TenI"/>
</dbReference>
<evidence type="ECO:0000256" key="3">
    <source>
        <dbReference type="ARBA" id="ARBA00022723"/>
    </source>
</evidence>
<dbReference type="OrthoDB" id="9812206at2"/>
<feature type="binding site" evidence="9">
    <location>
        <position position="100"/>
    </location>
    <ligand>
        <name>4-amino-2-methyl-5-(diphosphooxymethyl)pyrimidine</name>
        <dbReference type="ChEBI" id="CHEBI:57841"/>
    </ligand>
</feature>
<sequence>MISNLHYISQPSHTDNILAACDAGCKWIQLRIKNQSAEQVLPVAEAVKKICERYQASLIINDYPQVAVAVEATGVHVGKLDMTVAAARAITGPDLIVGGTANTLEDILQHVQDGASYVGVGPFRFTTTKQNLSPILGLAGYQSILQALKEKGITIPLIAIGGILLEDIPALMEAGVHGIAASGLITQAADKPAVVREIYHQLNELSTWNH</sequence>
<evidence type="ECO:0000256" key="1">
    <source>
        <dbReference type="ARBA" id="ARBA00005165"/>
    </source>
</evidence>
<feature type="binding site" evidence="9">
    <location>
        <position position="62"/>
    </location>
    <ligand>
        <name>Mg(2+)</name>
        <dbReference type="ChEBI" id="CHEBI:18420"/>
    </ligand>
</feature>
<accession>A0A1I0PGP4</accession>
<keyword evidence="2 9" id="KW-0808">Transferase</keyword>
<keyword evidence="14" id="KW-1185">Reference proteome</keyword>
<dbReference type="RefSeq" id="WP_089890817.1">
    <property type="nucleotide sequence ID" value="NZ_FOJG01000001.1"/>
</dbReference>
<dbReference type="InterPro" id="IPR013785">
    <property type="entry name" value="Aldolase_TIM"/>
</dbReference>
<feature type="binding site" evidence="9">
    <location>
        <begin position="126"/>
        <end position="128"/>
    </location>
    <ligand>
        <name>2-[(2R,5Z)-2-carboxy-4-methylthiazol-5(2H)-ylidene]ethyl phosphate</name>
        <dbReference type="ChEBI" id="CHEBI:62899"/>
    </ligand>
</feature>
<evidence type="ECO:0000256" key="4">
    <source>
        <dbReference type="ARBA" id="ARBA00022842"/>
    </source>
</evidence>
<dbReference type="GO" id="GO:0009228">
    <property type="term" value="P:thiamine biosynthetic process"/>
    <property type="evidence" value="ECO:0007669"/>
    <property type="project" value="UniProtKB-KW"/>
</dbReference>
<dbReference type="NCBIfam" id="TIGR00693">
    <property type="entry name" value="thiE"/>
    <property type="match status" value="1"/>
</dbReference>
<comment type="pathway">
    <text evidence="1 9 11">Cofactor biosynthesis; thiamine diphosphate biosynthesis; thiamine phosphate from 4-amino-2-methyl-5-diphosphomethylpyrimidine and 4-methyl-5-(2-phosphoethyl)-thiazole: step 1/1.</text>
</comment>
<evidence type="ECO:0000256" key="6">
    <source>
        <dbReference type="ARBA" id="ARBA00047334"/>
    </source>
</evidence>
<dbReference type="GO" id="GO:0005737">
    <property type="term" value="C:cytoplasm"/>
    <property type="evidence" value="ECO:0007669"/>
    <property type="project" value="TreeGrafter"/>
</dbReference>
<dbReference type="SUPFAM" id="SSF51391">
    <property type="entry name" value="Thiamin phosphate synthase"/>
    <property type="match status" value="1"/>
</dbReference>
<dbReference type="GO" id="GO:0000287">
    <property type="term" value="F:magnesium ion binding"/>
    <property type="evidence" value="ECO:0007669"/>
    <property type="project" value="UniProtKB-UniRule"/>
</dbReference>
<keyword evidence="3 9" id="KW-0479">Metal-binding</keyword>
<feature type="binding site" evidence="9">
    <location>
        <position position="61"/>
    </location>
    <ligand>
        <name>4-amino-2-methyl-5-(diphosphooxymethyl)pyrimidine</name>
        <dbReference type="ChEBI" id="CHEBI:57841"/>
    </ligand>
</feature>
<feature type="binding site" evidence="9">
    <location>
        <position position="129"/>
    </location>
    <ligand>
        <name>4-amino-2-methyl-5-(diphosphooxymethyl)pyrimidine</name>
        <dbReference type="ChEBI" id="CHEBI:57841"/>
    </ligand>
</feature>
<evidence type="ECO:0000313" key="14">
    <source>
        <dbReference type="Proteomes" id="UP000199310"/>
    </source>
</evidence>
<comment type="function">
    <text evidence="9">Condenses 4-methyl-5-(beta-hydroxyethyl)thiazole monophosphate (THZ-P) and 2-methyl-4-amino-5-hydroxymethyl pyrimidine pyrophosphate (HMP-PP) to form thiamine monophosphate (TMP).</text>
</comment>
<keyword evidence="4 9" id="KW-0460">Magnesium</keyword>
<dbReference type="GO" id="GO:0004789">
    <property type="term" value="F:thiamine-phosphate diphosphorylase activity"/>
    <property type="evidence" value="ECO:0007669"/>
    <property type="project" value="UniProtKB-UniRule"/>
</dbReference>
<comment type="cofactor">
    <cofactor evidence="9">
        <name>Mg(2+)</name>
        <dbReference type="ChEBI" id="CHEBI:18420"/>
    </cofactor>
    <text evidence="9">Binds 1 Mg(2+) ion per subunit.</text>
</comment>
<evidence type="ECO:0000256" key="11">
    <source>
        <dbReference type="RuleBase" id="RU004253"/>
    </source>
</evidence>
<dbReference type="PANTHER" id="PTHR20857">
    <property type="entry name" value="THIAMINE-PHOSPHATE PYROPHOSPHORYLASE"/>
    <property type="match status" value="1"/>
</dbReference>
<name>A0A1I0PGP4_9BACT</name>
<feature type="domain" description="Thiamine phosphate synthase/TenI" evidence="12">
    <location>
        <begin position="14"/>
        <end position="182"/>
    </location>
</feature>
<dbReference type="UniPathway" id="UPA00060">
    <property type="reaction ID" value="UER00141"/>
</dbReference>
<dbReference type="STRING" id="29529.SAMN04488122_0777"/>
<comment type="catalytic activity">
    <reaction evidence="8 9 10">
        <text>2-[(2R,5Z)-2-carboxy-4-methylthiazol-5(2H)-ylidene]ethyl phosphate + 4-amino-2-methyl-5-(diphosphooxymethyl)pyrimidine + 2 H(+) = thiamine phosphate + CO2 + diphosphate</text>
        <dbReference type="Rhea" id="RHEA:47844"/>
        <dbReference type="ChEBI" id="CHEBI:15378"/>
        <dbReference type="ChEBI" id="CHEBI:16526"/>
        <dbReference type="ChEBI" id="CHEBI:33019"/>
        <dbReference type="ChEBI" id="CHEBI:37575"/>
        <dbReference type="ChEBI" id="CHEBI:57841"/>
        <dbReference type="ChEBI" id="CHEBI:62899"/>
        <dbReference type="EC" id="2.5.1.3"/>
    </reaction>
</comment>
<evidence type="ECO:0000256" key="8">
    <source>
        <dbReference type="ARBA" id="ARBA00047883"/>
    </source>
</evidence>
<dbReference type="PANTHER" id="PTHR20857:SF15">
    <property type="entry name" value="THIAMINE-PHOSPHATE SYNTHASE"/>
    <property type="match status" value="1"/>
</dbReference>
<organism evidence="13 14">
    <name type="scientific">Chitinophaga arvensicola</name>
    <dbReference type="NCBI Taxonomy" id="29529"/>
    <lineage>
        <taxon>Bacteria</taxon>
        <taxon>Pseudomonadati</taxon>
        <taxon>Bacteroidota</taxon>
        <taxon>Chitinophagia</taxon>
        <taxon>Chitinophagales</taxon>
        <taxon>Chitinophagaceae</taxon>
        <taxon>Chitinophaga</taxon>
    </lineage>
</organism>
<evidence type="ECO:0000256" key="10">
    <source>
        <dbReference type="RuleBase" id="RU003826"/>
    </source>
</evidence>
<dbReference type="Proteomes" id="UP000199310">
    <property type="component" value="Unassembled WGS sequence"/>
</dbReference>
<protein>
    <recommendedName>
        <fullName evidence="9">Thiamine-phosphate synthase</fullName>
        <shortName evidence="9">TP synthase</shortName>
        <shortName evidence="9">TPS</shortName>
        <ecNumber evidence="9">2.5.1.3</ecNumber>
    </recommendedName>
    <alternativeName>
        <fullName evidence="9">Thiamine-phosphate pyrophosphorylase</fullName>
        <shortName evidence="9">TMP pyrophosphorylase</shortName>
        <shortName evidence="9">TMP-PPase</shortName>
    </alternativeName>
</protein>
<feature type="binding site" evidence="9">
    <location>
        <position position="81"/>
    </location>
    <ligand>
        <name>Mg(2+)</name>
        <dbReference type="ChEBI" id="CHEBI:18420"/>
    </ligand>
</feature>
<dbReference type="InterPro" id="IPR036206">
    <property type="entry name" value="ThiamineP_synth_sf"/>
</dbReference>
<feature type="binding site" evidence="9">
    <location>
        <position position="162"/>
    </location>
    <ligand>
        <name>2-[(2R,5Z)-2-carboxy-4-methylthiazol-5(2H)-ylidene]ethyl phosphate</name>
        <dbReference type="ChEBI" id="CHEBI:62899"/>
    </ligand>
</feature>
<comment type="catalytic activity">
    <reaction evidence="6 9 10">
        <text>4-methyl-5-(2-phosphooxyethyl)-thiazole + 4-amino-2-methyl-5-(diphosphooxymethyl)pyrimidine + H(+) = thiamine phosphate + diphosphate</text>
        <dbReference type="Rhea" id="RHEA:22328"/>
        <dbReference type="ChEBI" id="CHEBI:15378"/>
        <dbReference type="ChEBI" id="CHEBI:33019"/>
        <dbReference type="ChEBI" id="CHEBI:37575"/>
        <dbReference type="ChEBI" id="CHEBI:57841"/>
        <dbReference type="ChEBI" id="CHEBI:58296"/>
        <dbReference type="EC" id="2.5.1.3"/>
    </reaction>
</comment>
<dbReference type="NCBIfam" id="NF000736">
    <property type="entry name" value="PRK00043.2-3"/>
    <property type="match status" value="1"/>
</dbReference>
<feature type="binding site" evidence="9">
    <location>
        <begin position="29"/>
        <end position="33"/>
    </location>
    <ligand>
        <name>4-amino-2-methyl-5-(diphosphooxymethyl)pyrimidine</name>
        <dbReference type="ChEBI" id="CHEBI:57841"/>
    </ligand>
</feature>
<dbReference type="EMBL" id="FOJG01000001">
    <property type="protein sequence ID" value="SEW13613.1"/>
    <property type="molecule type" value="Genomic_DNA"/>
</dbReference>
<evidence type="ECO:0000256" key="9">
    <source>
        <dbReference type="HAMAP-Rule" id="MF_00097"/>
    </source>
</evidence>
<dbReference type="HAMAP" id="MF_00097">
    <property type="entry name" value="TMP_synthase"/>
    <property type="match status" value="1"/>
</dbReference>
<evidence type="ECO:0000256" key="5">
    <source>
        <dbReference type="ARBA" id="ARBA00022977"/>
    </source>
</evidence>
<dbReference type="InterPro" id="IPR034291">
    <property type="entry name" value="TMP_synthase"/>
</dbReference>
<evidence type="ECO:0000259" key="12">
    <source>
        <dbReference type="Pfam" id="PF02581"/>
    </source>
</evidence>
<dbReference type="Pfam" id="PF02581">
    <property type="entry name" value="TMP-TENI"/>
    <property type="match status" value="1"/>
</dbReference>
<comment type="catalytic activity">
    <reaction evidence="7 9 10">
        <text>2-(2-carboxy-4-methylthiazol-5-yl)ethyl phosphate + 4-amino-2-methyl-5-(diphosphooxymethyl)pyrimidine + 2 H(+) = thiamine phosphate + CO2 + diphosphate</text>
        <dbReference type="Rhea" id="RHEA:47848"/>
        <dbReference type="ChEBI" id="CHEBI:15378"/>
        <dbReference type="ChEBI" id="CHEBI:16526"/>
        <dbReference type="ChEBI" id="CHEBI:33019"/>
        <dbReference type="ChEBI" id="CHEBI:37575"/>
        <dbReference type="ChEBI" id="CHEBI:57841"/>
        <dbReference type="ChEBI" id="CHEBI:62890"/>
        <dbReference type="EC" id="2.5.1.3"/>
    </reaction>
</comment>
<evidence type="ECO:0000313" key="13">
    <source>
        <dbReference type="EMBL" id="SEW13613.1"/>
    </source>
</evidence>
<proteinExistence type="inferred from homology"/>